<sequence length="558" mass="60034">MPRSIRSQEVESSASISAQENSATEMQPLAGIKLYSILIGVSIASFLIAMDASVIATAIPSITSRFHASTDIGWYGAAYPLTMCSLQPLSGKIATIFSLKWTYQISFVIFLFGSLLCGVATSSKMFIIGRAVAGIGGAGVVSGGLSVIAIVTPSEKRALFMGFLTSLYVLGTIIAPIIGGALTESVSWRWCFFINLPTGAVTIGSLLLFFNPPRKSDARKLSMREKILQLDLIGCGLFIASIIMVLLALEWGGNQYPWSSPTVIGLFVGFGGGILGFGIWEFRKGDQAMIPFSVFRQRSLLFSVLFGFLLLGSYVIPAYYLPEWFQVVKGANPMHSGIMMLPLVVSQILGSIVSGVLATRVGYYNPWFFLGSASLCVGAGLYTTFSAFSTTPAQWVSFEVVQGFGCGFAGQMPLLMAQAVLKHSPNQVPLGISLVLFAQYFGSSIMQSIGGAIFQNKLVEELTYSVGLNLTQVDKLLQGGNSRVRETTAENFPQLLHAVLAAYNGAITKVFLLSVIGASLAFVLSSGIEWINIRDVPERKQPENQLTRDTPPVDAKNT</sequence>
<feature type="transmembrane region" description="Helical" evidence="6">
    <location>
        <begin position="300"/>
        <end position="320"/>
    </location>
</feature>
<dbReference type="PROSITE" id="PS50850">
    <property type="entry name" value="MFS"/>
    <property type="match status" value="1"/>
</dbReference>
<dbReference type="GO" id="GO:0005886">
    <property type="term" value="C:plasma membrane"/>
    <property type="evidence" value="ECO:0007669"/>
    <property type="project" value="TreeGrafter"/>
</dbReference>
<keyword evidence="9" id="KW-1185">Reference proteome</keyword>
<organism evidence="8 9">
    <name type="scientific">Glonium stellatum</name>
    <dbReference type="NCBI Taxonomy" id="574774"/>
    <lineage>
        <taxon>Eukaryota</taxon>
        <taxon>Fungi</taxon>
        <taxon>Dikarya</taxon>
        <taxon>Ascomycota</taxon>
        <taxon>Pezizomycotina</taxon>
        <taxon>Dothideomycetes</taxon>
        <taxon>Pleosporomycetidae</taxon>
        <taxon>Gloniales</taxon>
        <taxon>Gloniaceae</taxon>
        <taxon>Glonium</taxon>
    </lineage>
</organism>
<dbReference type="SUPFAM" id="SSF103473">
    <property type="entry name" value="MFS general substrate transporter"/>
    <property type="match status" value="1"/>
</dbReference>
<feature type="transmembrane region" description="Helical" evidence="6">
    <location>
        <begin position="367"/>
        <end position="388"/>
    </location>
</feature>
<dbReference type="Proteomes" id="UP000250140">
    <property type="component" value="Unassembled WGS sequence"/>
</dbReference>
<dbReference type="InterPro" id="IPR036259">
    <property type="entry name" value="MFS_trans_sf"/>
</dbReference>
<feature type="domain" description="Major facilitator superfamily (MFS) profile" evidence="7">
    <location>
        <begin position="37"/>
        <end position="529"/>
    </location>
</feature>
<dbReference type="GO" id="GO:0022857">
    <property type="term" value="F:transmembrane transporter activity"/>
    <property type="evidence" value="ECO:0007669"/>
    <property type="project" value="InterPro"/>
</dbReference>
<feature type="transmembrane region" description="Helical" evidence="6">
    <location>
        <begin position="127"/>
        <end position="151"/>
    </location>
</feature>
<proteinExistence type="inferred from homology"/>
<keyword evidence="4 6" id="KW-1133">Transmembrane helix</keyword>
<reference evidence="8 9" key="1">
    <citation type="journal article" date="2016" name="Nat. Commun.">
        <title>Ectomycorrhizal ecology is imprinted in the genome of the dominant symbiotic fungus Cenococcum geophilum.</title>
        <authorList>
            <consortium name="DOE Joint Genome Institute"/>
            <person name="Peter M."/>
            <person name="Kohler A."/>
            <person name="Ohm R.A."/>
            <person name="Kuo A."/>
            <person name="Krutzmann J."/>
            <person name="Morin E."/>
            <person name="Arend M."/>
            <person name="Barry K.W."/>
            <person name="Binder M."/>
            <person name="Choi C."/>
            <person name="Clum A."/>
            <person name="Copeland A."/>
            <person name="Grisel N."/>
            <person name="Haridas S."/>
            <person name="Kipfer T."/>
            <person name="LaButti K."/>
            <person name="Lindquist E."/>
            <person name="Lipzen A."/>
            <person name="Maire R."/>
            <person name="Meier B."/>
            <person name="Mihaltcheva S."/>
            <person name="Molinier V."/>
            <person name="Murat C."/>
            <person name="Poggeler S."/>
            <person name="Quandt C.A."/>
            <person name="Sperisen C."/>
            <person name="Tritt A."/>
            <person name="Tisserant E."/>
            <person name="Crous P.W."/>
            <person name="Henrissat B."/>
            <person name="Nehls U."/>
            <person name="Egli S."/>
            <person name="Spatafora J.W."/>
            <person name="Grigoriev I.V."/>
            <person name="Martin F.M."/>
        </authorList>
    </citation>
    <scope>NUCLEOTIDE SEQUENCE [LARGE SCALE GENOMIC DNA]</scope>
    <source>
        <strain evidence="8 9">CBS 207.34</strain>
    </source>
</reference>
<evidence type="ECO:0000313" key="9">
    <source>
        <dbReference type="Proteomes" id="UP000250140"/>
    </source>
</evidence>
<dbReference type="AlphaFoldDB" id="A0A8E2FDT8"/>
<feature type="transmembrane region" description="Helical" evidence="6">
    <location>
        <begin position="101"/>
        <end position="121"/>
    </location>
</feature>
<feature type="transmembrane region" description="Helical" evidence="6">
    <location>
        <begin position="428"/>
        <end position="454"/>
    </location>
</feature>
<dbReference type="CDD" id="cd17502">
    <property type="entry name" value="MFS_Azr1_MDR_like"/>
    <property type="match status" value="1"/>
</dbReference>
<keyword evidence="5 6" id="KW-0472">Membrane</keyword>
<dbReference type="EMBL" id="KV748472">
    <property type="protein sequence ID" value="OCL15219.1"/>
    <property type="molecule type" value="Genomic_DNA"/>
</dbReference>
<evidence type="ECO:0000256" key="3">
    <source>
        <dbReference type="ARBA" id="ARBA00022692"/>
    </source>
</evidence>
<dbReference type="PANTHER" id="PTHR23501">
    <property type="entry name" value="MAJOR FACILITATOR SUPERFAMILY"/>
    <property type="match status" value="1"/>
</dbReference>
<dbReference type="Pfam" id="PF07690">
    <property type="entry name" value="MFS_1"/>
    <property type="match status" value="1"/>
</dbReference>
<dbReference type="Gene3D" id="1.20.1720.10">
    <property type="entry name" value="Multidrug resistance protein D"/>
    <property type="match status" value="1"/>
</dbReference>
<dbReference type="OrthoDB" id="10021397at2759"/>
<feature type="transmembrane region" description="Helical" evidence="6">
    <location>
        <begin position="187"/>
        <end position="210"/>
    </location>
</feature>
<accession>A0A8E2FDT8</accession>
<feature type="transmembrane region" description="Helical" evidence="6">
    <location>
        <begin position="261"/>
        <end position="280"/>
    </location>
</feature>
<feature type="transmembrane region" description="Helical" evidence="6">
    <location>
        <begin position="230"/>
        <end position="249"/>
    </location>
</feature>
<evidence type="ECO:0000256" key="4">
    <source>
        <dbReference type="ARBA" id="ARBA00022989"/>
    </source>
</evidence>
<comment type="similarity">
    <text evidence="2">Belongs to the major facilitator superfamily. TCR/Tet family.</text>
</comment>
<feature type="transmembrane region" description="Helical" evidence="6">
    <location>
        <begin position="72"/>
        <end position="89"/>
    </location>
</feature>
<feature type="transmembrane region" description="Helical" evidence="6">
    <location>
        <begin position="158"/>
        <end position="181"/>
    </location>
</feature>
<feature type="transmembrane region" description="Helical" evidence="6">
    <location>
        <begin position="510"/>
        <end position="531"/>
    </location>
</feature>
<dbReference type="PANTHER" id="PTHR23501:SF193">
    <property type="entry name" value="MULTIDRUG TRANSPORTER, PUTATIVE (AFU_ORTHOLOGUE AFUA_8G00940)-RELATED"/>
    <property type="match status" value="1"/>
</dbReference>
<evidence type="ECO:0000256" key="6">
    <source>
        <dbReference type="SAM" id="Phobius"/>
    </source>
</evidence>
<evidence type="ECO:0000256" key="1">
    <source>
        <dbReference type="ARBA" id="ARBA00004141"/>
    </source>
</evidence>
<gene>
    <name evidence="8" type="ORF">AOQ84DRAFT_413361</name>
</gene>
<evidence type="ECO:0000259" key="7">
    <source>
        <dbReference type="PROSITE" id="PS50850"/>
    </source>
</evidence>
<dbReference type="Gene3D" id="1.20.1250.20">
    <property type="entry name" value="MFS general substrate transporter like domains"/>
    <property type="match status" value="1"/>
</dbReference>
<keyword evidence="3 6" id="KW-0812">Transmembrane</keyword>
<dbReference type="InterPro" id="IPR011701">
    <property type="entry name" value="MFS"/>
</dbReference>
<evidence type="ECO:0000256" key="2">
    <source>
        <dbReference type="ARBA" id="ARBA00007520"/>
    </source>
</evidence>
<name>A0A8E2FDT8_9PEZI</name>
<evidence type="ECO:0000313" key="8">
    <source>
        <dbReference type="EMBL" id="OCL15219.1"/>
    </source>
</evidence>
<comment type="subcellular location">
    <subcellularLocation>
        <location evidence="1">Membrane</location>
        <topology evidence="1">Multi-pass membrane protein</topology>
    </subcellularLocation>
</comment>
<evidence type="ECO:0000256" key="5">
    <source>
        <dbReference type="ARBA" id="ARBA00023136"/>
    </source>
</evidence>
<feature type="transmembrane region" description="Helical" evidence="6">
    <location>
        <begin position="340"/>
        <end position="358"/>
    </location>
</feature>
<dbReference type="InterPro" id="IPR020846">
    <property type="entry name" value="MFS_dom"/>
</dbReference>
<feature type="transmembrane region" description="Helical" evidence="6">
    <location>
        <begin position="34"/>
        <end position="60"/>
    </location>
</feature>
<protein>
    <submittedName>
        <fullName evidence="8">MFS general substrate transporter</fullName>
    </submittedName>
</protein>